<feature type="region of interest" description="Disordered" evidence="1">
    <location>
        <begin position="270"/>
        <end position="327"/>
    </location>
</feature>
<keyword evidence="2" id="KW-0472">Membrane</keyword>
<feature type="transmembrane region" description="Helical" evidence="2">
    <location>
        <begin position="164"/>
        <end position="181"/>
    </location>
</feature>
<reference evidence="3 4" key="1">
    <citation type="journal article" date="2015" name="Front. Microbiol.">
        <title>Genome sequence of the plant growth promoting endophytic yeast Rhodotorula graminis WP1.</title>
        <authorList>
            <person name="Firrincieli A."/>
            <person name="Otillar R."/>
            <person name="Salamov A."/>
            <person name="Schmutz J."/>
            <person name="Khan Z."/>
            <person name="Redman R.S."/>
            <person name="Fleck N.D."/>
            <person name="Lindquist E."/>
            <person name="Grigoriev I.V."/>
            <person name="Doty S.L."/>
        </authorList>
    </citation>
    <scope>NUCLEOTIDE SEQUENCE [LARGE SCALE GENOMIC DNA]</scope>
    <source>
        <strain evidence="3 4">WP1</strain>
    </source>
</reference>
<feature type="transmembrane region" description="Helical" evidence="2">
    <location>
        <begin position="21"/>
        <end position="40"/>
    </location>
</feature>
<dbReference type="GO" id="GO:0005794">
    <property type="term" value="C:Golgi apparatus"/>
    <property type="evidence" value="ECO:0007669"/>
    <property type="project" value="TreeGrafter"/>
</dbReference>
<organism evidence="3 4">
    <name type="scientific">Rhodotorula graminis (strain WP1)</name>
    <dbReference type="NCBI Taxonomy" id="578459"/>
    <lineage>
        <taxon>Eukaryota</taxon>
        <taxon>Fungi</taxon>
        <taxon>Dikarya</taxon>
        <taxon>Basidiomycota</taxon>
        <taxon>Pucciniomycotina</taxon>
        <taxon>Microbotryomycetes</taxon>
        <taxon>Sporidiobolales</taxon>
        <taxon>Sporidiobolaceae</taxon>
        <taxon>Rhodotorula</taxon>
    </lineage>
</organism>
<feature type="non-terminal residue" evidence="3">
    <location>
        <position position="1"/>
    </location>
</feature>
<feature type="transmembrane region" description="Helical" evidence="2">
    <location>
        <begin position="100"/>
        <end position="125"/>
    </location>
</feature>
<feature type="transmembrane region" description="Helical" evidence="2">
    <location>
        <begin position="52"/>
        <end position="79"/>
    </location>
</feature>
<dbReference type="Proteomes" id="UP000053890">
    <property type="component" value="Unassembled WGS sequence"/>
</dbReference>
<dbReference type="PANTHER" id="PTHR34391:SF2">
    <property type="entry name" value="TRP C-TERMINAL DOMAIN-CONTAINING PROTEIN"/>
    <property type="match status" value="1"/>
</dbReference>
<proteinExistence type="predicted"/>
<dbReference type="PANTHER" id="PTHR34391">
    <property type="entry name" value="UPF0658 GOLGI APPARATUS MEMBRANE PROTEIN C1952.10C-RELATED"/>
    <property type="match status" value="1"/>
</dbReference>
<gene>
    <name evidence="3" type="ORF">RHOBADRAFT_12732</name>
</gene>
<dbReference type="OrthoDB" id="2448307at2759"/>
<dbReference type="RefSeq" id="XP_018272781.1">
    <property type="nucleotide sequence ID" value="XM_018412101.1"/>
</dbReference>
<feature type="transmembrane region" description="Helical" evidence="2">
    <location>
        <begin position="137"/>
        <end position="157"/>
    </location>
</feature>
<dbReference type="EMBL" id="KQ474075">
    <property type="protein sequence ID" value="KPV76732.1"/>
    <property type="molecule type" value="Genomic_DNA"/>
</dbReference>
<protein>
    <submittedName>
        <fullName evidence="3">Uncharacterized protein</fullName>
    </submittedName>
</protein>
<evidence type="ECO:0000313" key="4">
    <source>
        <dbReference type="Proteomes" id="UP000053890"/>
    </source>
</evidence>
<keyword evidence="2" id="KW-1133">Transmembrane helix</keyword>
<name>A0A194S813_RHOGW</name>
<keyword evidence="4" id="KW-1185">Reference proteome</keyword>
<keyword evidence="2" id="KW-0812">Transmembrane</keyword>
<dbReference type="AlphaFoldDB" id="A0A194S813"/>
<evidence type="ECO:0000313" key="3">
    <source>
        <dbReference type="EMBL" id="KPV76732.1"/>
    </source>
</evidence>
<dbReference type="GeneID" id="28972550"/>
<evidence type="ECO:0000256" key="2">
    <source>
        <dbReference type="SAM" id="Phobius"/>
    </source>
</evidence>
<dbReference type="InterPro" id="IPR040410">
    <property type="entry name" value="UPF0658_Golgi"/>
</dbReference>
<dbReference type="OMA" id="FIIYRDR"/>
<feature type="transmembrane region" description="Helical" evidence="2">
    <location>
        <begin position="201"/>
        <end position="223"/>
    </location>
</feature>
<sequence length="353" mass="39304">FVLAHLTQLVLAVDALVAKNTIQVVALAILNGLLAVYAGIQIADIRSLVSGYLAILIWCIPAMITLTQLVYLACLWPIWREFGWSVFKAIGADRRVKKSYAWYQVFICVLKFDLFFFIAFSLQLVFLVPTQTDAERWITVAALPVTSGMLLLGFLAVKHENRTGYWCFLASCALGSAYFIYKLFIIYRDRETDYRLVFKSLTVFAALCLAALILTTVTVTVCYRHFGRGLKYHSASRRPVPSLVPSALTPLSSRAHSVSRRPPALRVGPRAQAYHRRRPGEQSRARGRSCDAGSTAVRRRPAAGGDGERNAVRWAEPVPHEHGLSEGPVARGDLRVGVLYSLFSHSARERGSF</sequence>
<evidence type="ECO:0000256" key="1">
    <source>
        <dbReference type="SAM" id="MobiDB-lite"/>
    </source>
</evidence>
<accession>A0A194S813</accession>